<gene>
    <name evidence="2" type="ORF">JKL49_18920</name>
</gene>
<reference evidence="2" key="1">
    <citation type="submission" date="2021-01" db="EMBL/GenBank/DDBJ databases">
        <title>Genome sequence of Phenylobacterium sp. 20VBR1 isolated from a valley glaceir, Ny-Alesund, Svalbard.</title>
        <authorList>
            <person name="Thomas F.A."/>
            <person name="Krishnan K.P."/>
            <person name="Sinha R.K."/>
        </authorList>
    </citation>
    <scope>NUCLEOTIDE SEQUENCE</scope>
    <source>
        <strain evidence="2">20VBR1</strain>
    </source>
</reference>
<name>A0A974S945_9CAUL</name>
<proteinExistence type="predicted"/>
<protein>
    <submittedName>
        <fullName evidence="2">Serine hydrolase</fullName>
    </submittedName>
</protein>
<dbReference type="Gene3D" id="3.40.710.10">
    <property type="entry name" value="DD-peptidase/beta-lactamase superfamily"/>
    <property type="match status" value="2"/>
</dbReference>
<dbReference type="InterPro" id="IPR001466">
    <property type="entry name" value="Beta-lactam-related"/>
</dbReference>
<dbReference type="InterPro" id="IPR012338">
    <property type="entry name" value="Beta-lactam/transpept-like"/>
</dbReference>
<feature type="domain" description="Beta-lactamase-related" evidence="1">
    <location>
        <begin position="145"/>
        <end position="279"/>
    </location>
</feature>
<keyword evidence="2" id="KW-0378">Hydrolase</keyword>
<dbReference type="SUPFAM" id="SSF56601">
    <property type="entry name" value="beta-lactamase/transpeptidase-like"/>
    <property type="match status" value="1"/>
</dbReference>
<dbReference type="EMBL" id="CP068570">
    <property type="protein sequence ID" value="QQZ49187.1"/>
    <property type="molecule type" value="Genomic_DNA"/>
</dbReference>
<organism evidence="2">
    <name type="scientific">Phenylobacterium glaciei</name>
    <dbReference type="NCBI Taxonomy" id="2803784"/>
    <lineage>
        <taxon>Bacteria</taxon>
        <taxon>Pseudomonadati</taxon>
        <taxon>Pseudomonadota</taxon>
        <taxon>Alphaproteobacteria</taxon>
        <taxon>Caulobacterales</taxon>
        <taxon>Caulobacteraceae</taxon>
        <taxon>Phenylobacterium</taxon>
    </lineage>
</organism>
<sequence length="306" mass="32506">MRVLRDPDGALEDTVPADRQITFDDLLTQRAGLTQAGFYSGPIDAAHREALGPDLDSPLSPDAWIAGLAGLPLIGQPGRSSPMAGPPTCWACCWPGWRARPWRRCCATGCSSPGHDRHRLFRAVGEAPSPGGVLRFRHDRTAEEAAHRARRRGLAERPDDMEFASGGAGLWSTVDDYLAFARMFVDSSVKLLSPETLALMTTNRLTDPQRLGAKMFGMPTFGTGSGFGLGVATALDPATASVMRGKGGVGTVGWPGAYGGWWQADPTNGSVAILLMHNMLELEQLTAGYGLGGYGAILEFHALATG</sequence>
<evidence type="ECO:0000313" key="2">
    <source>
        <dbReference type="EMBL" id="QQZ49187.1"/>
    </source>
</evidence>
<dbReference type="GO" id="GO:0016787">
    <property type="term" value="F:hydrolase activity"/>
    <property type="evidence" value="ECO:0007669"/>
    <property type="project" value="UniProtKB-KW"/>
</dbReference>
<accession>A0A974S945</accession>
<dbReference type="PANTHER" id="PTHR43283:SF3">
    <property type="entry name" value="BETA-LACTAMASE FAMILY PROTEIN (AFU_ORTHOLOGUE AFUA_5G07500)"/>
    <property type="match status" value="1"/>
</dbReference>
<dbReference type="AlphaFoldDB" id="A0A974S945"/>
<dbReference type="InterPro" id="IPR050789">
    <property type="entry name" value="Diverse_Enzym_Activities"/>
</dbReference>
<evidence type="ECO:0000259" key="1">
    <source>
        <dbReference type="Pfam" id="PF00144"/>
    </source>
</evidence>
<dbReference type="Pfam" id="PF00144">
    <property type="entry name" value="Beta-lactamase"/>
    <property type="match status" value="1"/>
</dbReference>
<dbReference type="PANTHER" id="PTHR43283">
    <property type="entry name" value="BETA-LACTAMASE-RELATED"/>
    <property type="match status" value="1"/>
</dbReference>